<dbReference type="InterPro" id="IPR036691">
    <property type="entry name" value="Endo/exonu/phosph_ase_sf"/>
</dbReference>
<feature type="region of interest" description="Disordered" evidence="1">
    <location>
        <begin position="90"/>
        <end position="110"/>
    </location>
</feature>
<reference evidence="4" key="1">
    <citation type="submission" date="2016-06" db="UniProtKB">
        <authorList>
            <consortium name="WormBaseParasite"/>
        </authorList>
    </citation>
    <scope>IDENTIFICATION</scope>
</reference>
<organism evidence="4">
    <name type="scientific">Schistosoma curassoni</name>
    <dbReference type="NCBI Taxonomy" id="6186"/>
    <lineage>
        <taxon>Eukaryota</taxon>
        <taxon>Metazoa</taxon>
        <taxon>Spiralia</taxon>
        <taxon>Lophotrochozoa</taxon>
        <taxon>Platyhelminthes</taxon>
        <taxon>Trematoda</taxon>
        <taxon>Digenea</taxon>
        <taxon>Strigeidida</taxon>
        <taxon>Schistosomatoidea</taxon>
        <taxon>Schistosomatidae</taxon>
        <taxon>Schistosoma</taxon>
    </lineage>
</organism>
<evidence type="ECO:0000256" key="1">
    <source>
        <dbReference type="SAM" id="MobiDB-lite"/>
    </source>
</evidence>
<protein>
    <submittedName>
        <fullName evidence="4">Endo/exonuclease/phosphatase domain-containing protein</fullName>
    </submittedName>
</protein>
<feature type="compositionally biased region" description="Low complexity" evidence="1">
    <location>
        <begin position="131"/>
        <end position="147"/>
    </location>
</feature>
<gene>
    <name evidence="2" type="ORF">SCUD_LOCUS1400</name>
</gene>
<feature type="compositionally biased region" description="Basic and acidic residues" evidence="1">
    <location>
        <begin position="90"/>
        <end position="105"/>
    </location>
</feature>
<dbReference type="AlphaFoldDB" id="A0A183JFD2"/>
<evidence type="ECO:0000313" key="4">
    <source>
        <dbReference type="WBParaSite" id="SCUD_0000139901-mRNA-1"/>
    </source>
</evidence>
<evidence type="ECO:0000313" key="3">
    <source>
        <dbReference type="Proteomes" id="UP000279833"/>
    </source>
</evidence>
<evidence type="ECO:0000313" key="2">
    <source>
        <dbReference type="EMBL" id="VDO67434.1"/>
    </source>
</evidence>
<reference evidence="2 3" key="2">
    <citation type="submission" date="2018-11" db="EMBL/GenBank/DDBJ databases">
        <authorList>
            <consortium name="Pathogen Informatics"/>
        </authorList>
    </citation>
    <scope>NUCLEOTIDE SEQUENCE [LARGE SCALE GENOMIC DNA]</scope>
    <source>
        <strain evidence="2">Dakar</strain>
        <strain evidence="3">Dakar, Senegal</strain>
    </source>
</reference>
<accession>A0A183JFD2</accession>
<feature type="region of interest" description="Disordered" evidence="1">
    <location>
        <begin position="131"/>
        <end position="154"/>
    </location>
</feature>
<name>A0A183JFD2_9TREM</name>
<keyword evidence="3" id="KW-1185">Reference proteome</keyword>
<sequence length="173" mass="19247">MDLESSKHPLKQRTGGITMNVIQRYAPTNDSNDDDKDRFDKMLKSITAKWPGKHLGIVMGDLNAKNGENPTTTVEKALSEGNIKQLNDTTKELSGKCGKPERPVKNVEGNSITEIQEQRNSWVEHSEELLNRPAPLNPPNNEATPTEIPIDVPPPTVEKIRMALRQMENGRAA</sequence>
<dbReference type="Gene3D" id="3.60.10.10">
    <property type="entry name" value="Endonuclease/exonuclease/phosphatase"/>
    <property type="match status" value="1"/>
</dbReference>
<dbReference type="EMBL" id="UZAK01001118">
    <property type="protein sequence ID" value="VDO67434.1"/>
    <property type="molecule type" value="Genomic_DNA"/>
</dbReference>
<dbReference type="SUPFAM" id="SSF56219">
    <property type="entry name" value="DNase I-like"/>
    <property type="match status" value="1"/>
</dbReference>
<dbReference type="Proteomes" id="UP000279833">
    <property type="component" value="Unassembled WGS sequence"/>
</dbReference>
<proteinExistence type="predicted"/>
<dbReference type="WBParaSite" id="SCUD_0000139901-mRNA-1">
    <property type="protein sequence ID" value="SCUD_0000139901-mRNA-1"/>
    <property type="gene ID" value="SCUD_0000139901"/>
</dbReference>